<proteinExistence type="predicted"/>
<dbReference type="InterPro" id="IPR047650">
    <property type="entry name" value="Transpos_IS110"/>
</dbReference>
<evidence type="ECO:0000259" key="3">
    <source>
        <dbReference type="Pfam" id="PF02371"/>
    </source>
</evidence>
<dbReference type="Pfam" id="PF02371">
    <property type="entry name" value="Transposase_20"/>
    <property type="match status" value="1"/>
</dbReference>
<evidence type="ECO:0000313" key="4">
    <source>
        <dbReference type="EMBL" id="GIH20900.1"/>
    </source>
</evidence>
<evidence type="ECO:0000256" key="1">
    <source>
        <dbReference type="SAM" id="Coils"/>
    </source>
</evidence>
<evidence type="ECO:0000256" key="2">
    <source>
        <dbReference type="SAM" id="MobiDB-lite"/>
    </source>
</evidence>
<dbReference type="GO" id="GO:0004803">
    <property type="term" value="F:transposase activity"/>
    <property type="evidence" value="ECO:0007669"/>
    <property type="project" value="InterPro"/>
</dbReference>
<reference evidence="4" key="1">
    <citation type="submission" date="2021-01" db="EMBL/GenBank/DDBJ databases">
        <title>Whole genome shotgun sequence of Rugosimonospora africana NBRC 104875.</title>
        <authorList>
            <person name="Komaki H."/>
            <person name="Tamura T."/>
        </authorList>
    </citation>
    <scope>NUCLEOTIDE SEQUENCE</scope>
    <source>
        <strain evidence="4">NBRC 104875</strain>
    </source>
</reference>
<keyword evidence="5" id="KW-1185">Reference proteome</keyword>
<name>A0A8J3R3X2_9ACTN</name>
<dbReference type="Proteomes" id="UP000642748">
    <property type="component" value="Unassembled WGS sequence"/>
</dbReference>
<gene>
    <name evidence="4" type="ORF">Raf01_90720</name>
</gene>
<dbReference type="PANTHER" id="PTHR33055">
    <property type="entry name" value="TRANSPOSASE FOR INSERTION SEQUENCE ELEMENT IS1111A"/>
    <property type="match status" value="1"/>
</dbReference>
<dbReference type="InterPro" id="IPR003346">
    <property type="entry name" value="Transposase_20"/>
</dbReference>
<organism evidence="4 5">
    <name type="scientific">Rugosimonospora africana</name>
    <dbReference type="NCBI Taxonomy" id="556532"/>
    <lineage>
        <taxon>Bacteria</taxon>
        <taxon>Bacillati</taxon>
        <taxon>Actinomycetota</taxon>
        <taxon>Actinomycetes</taxon>
        <taxon>Micromonosporales</taxon>
        <taxon>Micromonosporaceae</taxon>
        <taxon>Rugosimonospora</taxon>
    </lineage>
</organism>
<feature type="domain" description="Transposase IS116/IS110/IS902 C-terminal" evidence="3">
    <location>
        <begin position="114"/>
        <end position="195"/>
    </location>
</feature>
<keyword evidence="1" id="KW-0175">Coiled coil</keyword>
<dbReference type="AlphaFoldDB" id="A0A8J3R3X2"/>
<feature type="coiled-coil region" evidence="1">
    <location>
        <begin position="82"/>
        <end position="109"/>
    </location>
</feature>
<evidence type="ECO:0000313" key="5">
    <source>
        <dbReference type="Proteomes" id="UP000642748"/>
    </source>
</evidence>
<protein>
    <recommendedName>
        <fullName evidence="3">Transposase IS116/IS110/IS902 C-terminal domain-containing protein</fullName>
    </recommendedName>
</protein>
<dbReference type="PANTHER" id="PTHR33055:SF16">
    <property type="entry name" value="TRANSPOSASE FOR INSERTION SEQUENCE ELEMENT IS1547"/>
    <property type="match status" value="1"/>
</dbReference>
<comment type="caution">
    <text evidence="4">The sequence shown here is derived from an EMBL/GenBank/DDBJ whole genome shotgun (WGS) entry which is preliminary data.</text>
</comment>
<sequence length="233" mass="25971">MVPACPAPSGPRSGSAVIDDPRRSDPGRTAATNQLKAVIMAAPDDLRERLRHLTGARLVEACLRLRTGRRADTETRVRATTLRRLGGRIRSLTEEINSADKDITELTQQHVEPLLAQPGIGPITAAQAWISWSETGRFRSEASFAALAGVCPIPVSSGKNERHRLNRHGDRALNRAIHQVVVCQERSDPRTRDYISRRVSEGKTRREIRRCLKRYTARKIFKILERTLTAAAT</sequence>
<dbReference type="GO" id="GO:0006313">
    <property type="term" value="P:DNA transposition"/>
    <property type="evidence" value="ECO:0007669"/>
    <property type="project" value="InterPro"/>
</dbReference>
<dbReference type="EMBL" id="BONZ01000109">
    <property type="protein sequence ID" value="GIH20900.1"/>
    <property type="molecule type" value="Genomic_DNA"/>
</dbReference>
<accession>A0A8J3R3X2</accession>
<feature type="region of interest" description="Disordered" evidence="2">
    <location>
        <begin position="1"/>
        <end position="28"/>
    </location>
</feature>
<dbReference type="GO" id="GO:0003677">
    <property type="term" value="F:DNA binding"/>
    <property type="evidence" value="ECO:0007669"/>
    <property type="project" value="InterPro"/>
</dbReference>